<sequence>MANKQPSVAAVSLGVGVATGLYGISFGALSVSAGLDLWQTMALSVLMFSGGSQFAFIGVIATGAGVVPAILSAWLLGLRNGFYAIRMNPIVSVSALVRPLAAQLTIDESNAVSLSQEPDLKNERLGFWLTGAAVFVFWNLFTFLGAVLGSQLGNPSDYGLDAAAAAAFLGLIWPRLNQSKLLVLAVASAFLATFLSALLPAGIPVLITAGLALGFWIYGLRGGKQ</sequence>
<evidence type="ECO:0000256" key="8">
    <source>
        <dbReference type="SAM" id="Phobius"/>
    </source>
</evidence>
<evidence type="ECO:0000256" key="5">
    <source>
        <dbReference type="ARBA" id="ARBA00022692"/>
    </source>
</evidence>
<protein>
    <submittedName>
        <fullName evidence="9">Unannotated protein</fullName>
    </submittedName>
</protein>
<dbReference type="InterPro" id="IPR011606">
    <property type="entry name" value="Brnchd-chn_aa_trnsp_permease"/>
</dbReference>
<dbReference type="EMBL" id="CAEZVM010000005">
    <property type="protein sequence ID" value="CAB4626238.1"/>
    <property type="molecule type" value="Genomic_DNA"/>
</dbReference>
<reference evidence="9" key="1">
    <citation type="submission" date="2020-05" db="EMBL/GenBank/DDBJ databases">
        <authorList>
            <person name="Chiriac C."/>
            <person name="Salcher M."/>
            <person name="Ghai R."/>
            <person name="Kavagutti S V."/>
        </authorList>
    </citation>
    <scope>NUCLEOTIDE SEQUENCE</scope>
</reference>
<name>A0A6J6IPE5_9ZZZZ</name>
<accession>A0A6J6IPE5</accession>
<feature type="transmembrane region" description="Helical" evidence="8">
    <location>
        <begin position="125"/>
        <end position="146"/>
    </location>
</feature>
<evidence type="ECO:0000256" key="1">
    <source>
        <dbReference type="ARBA" id="ARBA00004651"/>
    </source>
</evidence>
<keyword evidence="4" id="KW-1003">Cell membrane</keyword>
<evidence type="ECO:0000256" key="7">
    <source>
        <dbReference type="ARBA" id="ARBA00023136"/>
    </source>
</evidence>
<feature type="transmembrane region" description="Helical" evidence="8">
    <location>
        <begin position="158"/>
        <end position="174"/>
    </location>
</feature>
<comment type="similarity">
    <text evidence="2">Belongs to the AzlC family.</text>
</comment>
<evidence type="ECO:0000256" key="3">
    <source>
        <dbReference type="ARBA" id="ARBA00022448"/>
    </source>
</evidence>
<evidence type="ECO:0000256" key="2">
    <source>
        <dbReference type="ARBA" id="ARBA00010735"/>
    </source>
</evidence>
<dbReference type="GO" id="GO:0005886">
    <property type="term" value="C:plasma membrane"/>
    <property type="evidence" value="ECO:0007669"/>
    <property type="project" value="UniProtKB-SubCell"/>
</dbReference>
<keyword evidence="7 8" id="KW-0472">Membrane</keyword>
<feature type="transmembrane region" description="Helical" evidence="8">
    <location>
        <begin position="54"/>
        <end position="77"/>
    </location>
</feature>
<feature type="transmembrane region" description="Helical" evidence="8">
    <location>
        <begin position="203"/>
        <end position="220"/>
    </location>
</feature>
<dbReference type="GO" id="GO:1903785">
    <property type="term" value="P:L-valine transmembrane transport"/>
    <property type="evidence" value="ECO:0007669"/>
    <property type="project" value="TreeGrafter"/>
</dbReference>
<feature type="transmembrane region" description="Helical" evidence="8">
    <location>
        <begin position="181"/>
        <end position="197"/>
    </location>
</feature>
<dbReference type="AlphaFoldDB" id="A0A6J6IPE5"/>
<comment type="subcellular location">
    <subcellularLocation>
        <location evidence="1">Cell membrane</location>
        <topology evidence="1">Multi-pass membrane protein</topology>
    </subcellularLocation>
</comment>
<dbReference type="Pfam" id="PF03591">
    <property type="entry name" value="AzlC"/>
    <property type="match status" value="1"/>
</dbReference>
<proteinExistence type="inferred from homology"/>
<dbReference type="PANTHER" id="PTHR34979:SF1">
    <property type="entry name" value="INNER MEMBRANE PROTEIN YGAZ"/>
    <property type="match status" value="1"/>
</dbReference>
<gene>
    <name evidence="9" type="ORF">UFOPK2032_00267</name>
</gene>
<evidence type="ECO:0000313" key="9">
    <source>
        <dbReference type="EMBL" id="CAB4626238.1"/>
    </source>
</evidence>
<organism evidence="9">
    <name type="scientific">freshwater metagenome</name>
    <dbReference type="NCBI Taxonomy" id="449393"/>
    <lineage>
        <taxon>unclassified sequences</taxon>
        <taxon>metagenomes</taxon>
        <taxon>ecological metagenomes</taxon>
    </lineage>
</organism>
<evidence type="ECO:0000256" key="6">
    <source>
        <dbReference type="ARBA" id="ARBA00022989"/>
    </source>
</evidence>
<dbReference type="PANTHER" id="PTHR34979">
    <property type="entry name" value="INNER MEMBRANE PROTEIN YGAZ"/>
    <property type="match status" value="1"/>
</dbReference>
<keyword evidence="3" id="KW-0813">Transport</keyword>
<keyword evidence="6 8" id="KW-1133">Transmembrane helix</keyword>
<keyword evidence="5 8" id="KW-0812">Transmembrane</keyword>
<evidence type="ECO:0000256" key="4">
    <source>
        <dbReference type="ARBA" id="ARBA00022475"/>
    </source>
</evidence>